<reference evidence="2" key="1">
    <citation type="journal article" date="2022" name="Front. Genet.">
        <title>Chromosome-Scale Assembly of the Dendrobium nobile Genome Provides Insights Into the Molecular Mechanism of the Biosynthesis of the Medicinal Active Ingredient of Dendrobium.</title>
        <authorList>
            <person name="Xu Q."/>
            <person name="Niu S.-C."/>
            <person name="Li K.-L."/>
            <person name="Zheng P.-J."/>
            <person name="Zhang X.-J."/>
            <person name="Jia Y."/>
            <person name="Liu Y."/>
            <person name="Niu Y.-X."/>
            <person name="Yu L.-H."/>
            <person name="Chen D.-F."/>
            <person name="Zhang G.-Q."/>
        </authorList>
    </citation>
    <scope>NUCLEOTIDE SEQUENCE</scope>
    <source>
        <tissue evidence="2">Leaf</tissue>
    </source>
</reference>
<dbReference type="Gene3D" id="3.60.10.10">
    <property type="entry name" value="Endonuclease/exonuclease/phosphatase"/>
    <property type="match status" value="1"/>
</dbReference>
<dbReference type="AlphaFoldDB" id="A0A8T3B6K4"/>
<keyword evidence="1" id="KW-1133">Transmembrane helix</keyword>
<evidence type="ECO:0000313" key="3">
    <source>
        <dbReference type="Proteomes" id="UP000829196"/>
    </source>
</evidence>
<sequence length="211" mass="23800">MVDLHQVVHCNVNVCNVNCFASFVYAASNRIDRINLWDQIVNFGININGPWCIGGDFNIISNASERNGGCRPNIKAMEEFNAMINECNLQDIGFLGSPFTWNRGSLCQRFLNMWLLHDNFKDVITCNWNAPVFPDNNIADMNGDATAGPDGFTTKFFQKSWEIVKGDVINAVQDFFGGTLTSGAKFGERYVIFLFVWSFFFIVDFLAGERS</sequence>
<dbReference type="InterPro" id="IPR036691">
    <property type="entry name" value="Endo/exonu/phosph_ase_sf"/>
</dbReference>
<dbReference type="PANTHER" id="PTHR33710:SF71">
    <property type="entry name" value="ENDONUCLEASE_EXONUCLEASE_PHOSPHATASE DOMAIN-CONTAINING PROTEIN"/>
    <property type="match status" value="1"/>
</dbReference>
<dbReference type="PANTHER" id="PTHR33710">
    <property type="entry name" value="BNAC02G09200D PROTEIN"/>
    <property type="match status" value="1"/>
</dbReference>
<name>A0A8T3B6K4_DENNO</name>
<accession>A0A8T3B6K4</accession>
<dbReference type="Proteomes" id="UP000829196">
    <property type="component" value="Unassembled WGS sequence"/>
</dbReference>
<protein>
    <submittedName>
        <fullName evidence="2">Uncharacterized protein</fullName>
    </submittedName>
</protein>
<dbReference type="OrthoDB" id="1930966at2759"/>
<feature type="transmembrane region" description="Helical" evidence="1">
    <location>
        <begin position="190"/>
        <end position="207"/>
    </location>
</feature>
<organism evidence="2 3">
    <name type="scientific">Dendrobium nobile</name>
    <name type="common">Orchid</name>
    <dbReference type="NCBI Taxonomy" id="94219"/>
    <lineage>
        <taxon>Eukaryota</taxon>
        <taxon>Viridiplantae</taxon>
        <taxon>Streptophyta</taxon>
        <taxon>Embryophyta</taxon>
        <taxon>Tracheophyta</taxon>
        <taxon>Spermatophyta</taxon>
        <taxon>Magnoliopsida</taxon>
        <taxon>Liliopsida</taxon>
        <taxon>Asparagales</taxon>
        <taxon>Orchidaceae</taxon>
        <taxon>Epidendroideae</taxon>
        <taxon>Malaxideae</taxon>
        <taxon>Dendrobiinae</taxon>
        <taxon>Dendrobium</taxon>
    </lineage>
</organism>
<dbReference type="SUPFAM" id="SSF56219">
    <property type="entry name" value="DNase I-like"/>
    <property type="match status" value="1"/>
</dbReference>
<gene>
    <name evidence="2" type="ORF">KFK09_015644</name>
</gene>
<comment type="caution">
    <text evidence="2">The sequence shown here is derived from an EMBL/GenBank/DDBJ whole genome shotgun (WGS) entry which is preliminary data.</text>
</comment>
<evidence type="ECO:0000256" key="1">
    <source>
        <dbReference type="SAM" id="Phobius"/>
    </source>
</evidence>
<keyword evidence="3" id="KW-1185">Reference proteome</keyword>
<keyword evidence="1" id="KW-0472">Membrane</keyword>
<keyword evidence="1" id="KW-0812">Transmembrane</keyword>
<evidence type="ECO:0000313" key="2">
    <source>
        <dbReference type="EMBL" id="KAI0504691.1"/>
    </source>
</evidence>
<dbReference type="EMBL" id="JAGYWB010000011">
    <property type="protein sequence ID" value="KAI0504691.1"/>
    <property type="molecule type" value="Genomic_DNA"/>
</dbReference>
<proteinExistence type="predicted"/>